<dbReference type="GO" id="GO:0005886">
    <property type="term" value="C:plasma membrane"/>
    <property type="evidence" value="ECO:0007669"/>
    <property type="project" value="TreeGrafter"/>
</dbReference>
<accession>A0A2N3YGD6</accession>
<evidence type="ECO:0000259" key="4">
    <source>
        <dbReference type="SMART" id="SM00563"/>
    </source>
</evidence>
<proteinExistence type="predicted"/>
<dbReference type="CDD" id="cd07989">
    <property type="entry name" value="LPLAT_AGPAT-like"/>
    <property type="match status" value="1"/>
</dbReference>
<feature type="compositionally biased region" description="Basic residues" evidence="3">
    <location>
        <begin position="243"/>
        <end position="252"/>
    </location>
</feature>
<dbReference type="RefSeq" id="WP_342749459.1">
    <property type="nucleotide sequence ID" value="NZ_PJNE01000001.1"/>
</dbReference>
<keyword evidence="6" id="KW-1185">Reference proteome</keyword>
<gene>
    <name evidence="5" type="ORF">ATL31_0710</name>
</gene>
<organism evidence="5 6">
    <name type="scientific">Phycicoccus duodecadis</name>
    <dbReference type="NCBI Taxonomy" id="173053"/>
    <lineage>
        <taxon>Bacteria</taxon>
        <taxon>Bacillati</taxon>
        <taxon>Actinomycetota</taxon>
        <taxon>Actinomycetes</taxon>
        <taxon>Micrococcales</taxon>
        <taxon>Intrasporangiaceae</taxon>
        <taxon>Phycicoccus</taxon>
    </lineage>
</organism>
<dbReference type="EMBL" id="PJNE01000001">
    <property type="protein sequence ID" value="PKW25908.1"/>
    <property type="molecule type" value="Genomic_DNA"/>
</dbReference>
<evidence type="ECO:0000256" key="3">
    <source>
        <dbReference type="SAM" id="MobiDB-lite"/>
    </source>
</evidence>
<dbReference type="GO" id="GO:0006654">
    <property type="term" value="P:phosphatidic acid biosynthetic process"/>
    <property type="evidence" value="ECO:0007669"/>
    <property type="project" value="TreeGrafter"/>
</dbReference>
<reference evidence="5 6" key="1">
    <citation type="submission" date="2017-12" db="EMBL/GenBank/DDBJ databases">
        <title>Sequencing the genomes of 1000 Actinobacteria strains.</title>
        <authorList>
            <person name="Klenk H.-P."/>
        </authorList>
    </citation>
    <scope>NUCLEOTIDE SEQUENCE [LARGE SCALE GENOMIC DNA]</scope>
    <source>
        <strain evidence="5 6">DSM 12806</strain>
    </source>
</reference>
<dbReference type="SUPFAM" id="SSF69593">
    <property type="entry name" value="Glycerol-3-phosphate (1)-acyltransferase"/>
    <property type="match status" value="1"/>
</dbReference>
<dbReference type="SMART" id="SM00563">
    <property type="entry name" value="PlsC"/>
    <property type="match status" value="1"/>
</dbReference>
<evidence type="ECO:0000256" key="2">
    <source>
        <dbReference type="ARBA" id="ARBA00023315"/>
    </source>
</evidence>
<protein>
    <submittedName>
        <fullName evidence="5">1-acyl-sn-glycerol-3-phosphate acyltransferase</fullName>
    </submittedName>
</protein>
<dbReference type="PANTHER" id="PTHR10434:SF55">
    <property type="entry name" value="POSSIBLE ACYLTRANSFERASE"/>
    <property type="match status" value="1"/>
</dbReference>
<dbReference type="Pfam" id="PF01553">
    <property type="entry name" value="Acyltransferase"/>
    <property type="match status" value="1"/>
</dbReference>
<keyword evidence="1 5" id="KW-0808">Transferase</keyword>
<evidence type="ECO:0000313" key="6">
    <source>
        <dbReference type="Proteomes" id="UP000233781"/>
    </source>
</evidence>
<feature type="domain" description="Phospholipid/glycerol acyltransferase" evidence="4">
    <location>
        <begin position="44"/>
        <end position="162"/>
    </location>
</feature>
<comment type="caution">
    <text evidence="5">The sequence shown here is derived from an EMBL/GenBank/DDBJ whole genome shotgun (WGS) entry which is preliminary data.</text>
</comment>
<dbReference type="Proteomes" id="UP000233781">
    <property type="component" value="Unassembled WGS sequence"/>
</dbReference>
<evidence type="ECO:0000256" key="1">
    <source>
        <dbReference type="ARBA" id="ARBA00022679"/>
    </source>
</evidence>
<name>A0A2N3YGD6_9MICO</name>
<dbReference type="AlphaFoldDB" id="A0A2N3YGD6"/>
<dbReference type="GO" id="GO:0003841">
    <property type="term" value="F:1-acylglycerol-3-phosphate O-acyltransferase activity"/>
    <property type="evidence" value="ECO:0007669"/>
    <property type="project" value="TreeGrafter"/>
</dbReference>
<evidence type="ECO:0000313" key="5">
    <source>
        <dbReference type="EMBL" id="PKW25908.1"/>
    </source>
</evidence>
<feature type="region of interest" description="Disordered" evidence="3">
    <location>
        <begin position="230"/>
        <end position="252"/>
    </location>
</feature>
<keyword evidence="2 5" id="KW-0012">Acyltransferase</keyword>
<dbReference type="InterPro" id="IPR002123">
    <property type="entry name" value="Plipid/glycerol_acylTrfase"/>
</dbReference>
<feature type="compositionally biased region" description="Basic and acidic residues" evidence="3">
    <location>
        <begin position="230"/>
        <end position="239"/>
    </location>
</feature>
<sequence>MSTRSDDSRPFGYRFAIGLIRPLLMALTRRDWSGAEHLPTEGGWVVCTNHTSHLDPLAFAHFMVDQGRAPRFLGKNEVFTVPVVGAILRSADQIPVYRESGRASDAYRAAVEAVRAGKCVAIYPEGTLTRDPGLWPMRGKTGAARVALETRCPVVPVATWGPHELLAPYGRRLRLFPRRTMHVRAGAPVPLDDLYGRPVTAELLAEATDRIIDAITAELEVVRGERAPAQRFDPRREGVTRTGRPRRLRDAS</sequence>
<dbReference type="PANTHER" id="PTHR10434">
    <property type="entry name" value="1-ACYL-SN-GLYCEROL-3-PHOSPHATE ACYLTRANSFERASE"/>
    <property type="match status" value="1"/>
</dbReference>